<proteinExistence type="predicted"/>
<evidence type="ECO:0000313" key="2">
    <source>
        <dbReference type="Proteomes" id="UP001597463"/>
    </source>
</evidence>
<comment type="caution">
    <text evidence="1">The sequence shown here is derived from an EMBL/GenBank/DDBJ whole genome shotgun (WGS) entry which is preliminary data.</text>
</comment>
<evidence type="ECO:0008006" key="3">
    <source>
        <dbReference type="Google" id="ProtNLM"/>
    </source>
</evidence>
<organism evidence="1 2">
    <name type="scientific">Comamonas terrae</name>
    <dbReference type="NCBI Taxonomy" id="673548"/>
    <lineage>
        <taxon>Bacteria</taxon>
        <taxon>Pseudomonadati</taxon>
        <taxon>Pseudomonadota</taxon>
        <taxon>Betaproteobacteria</taxon>
        <taxon>Burkholderiales</taxon>
        <taxon>Comamonadaceae</taxon>
        <taxon>Comamonas</taxon>
    </lineage>
</organism>
<accession>A0ABW5UQV1</accession>
<gene>
    <name evidence="1" type="ORF">ACFSW6_17185</name>
</gene>
<sequence length="118" mass="12741">MRSTRLSSPYLRWLACLLALLLLFGEQGELRHVLSHLPQTGVAFSDAGRGTEQPPAPDHAVCPECAAFAALDLDLALPVLVLWALGLALRWHFPPVRPCAGTPVFAVAVRARDPPSKP</sequence>
<dbReference type="Proteomes" id="UP001597463">
    <property type="component" value="Unassembled WGS sequence"/>
</dbReference>
<dbReference type="EMBL" id="JBHUMV010000008">
    <property type="protein sequence ID" value="MFD2755805.1"/>
    <property type="molecule type" value="Genomic_DNA"/>
</dbReference>
<name>A0ABW5UQV1_9BURK</name>
<keyword evidence="2" id="KW-1185">Reference proteome</keyword>
<evidence type="ECO:0000313" key="1">
    <source>
        <dbReference type="EMBL" id="MFD2755805.1"/>
    </source>
</evidence>
<reference evidence="2" key="1">
    <citation type="journal article" date="2019" name="Int. J. Syst. Evol. Microbiol.">
        <title>The Global Catalogue of Microorganisms (GCM) 10K type strain sequencing project: providing services to taxonomists for standard genome sequencing and annotation.</title>
        <authorList>
            <consortium name="The Broad Institute Genomics Platform"/>
            <consortium name="The Broad Institute Genome Sequencing Center for Infectious Disease"/>
            <person name="Wu L."/>
            <person name="Ma J."/>
        </authorList>
    </citation>
    <scope>NUCLEOTIDE SEQUENCE [LARGE SCALE GENOMIC DNA]</scope>
    <source>
        <strain evidence="2">TISTR 1906</strain>
    </source>
</reference>
<protein>
    <recommendedName>
        <fullName evidence="3">DUF2946 domain-containing protein</fullName>
    </recommendedName>
</protein>
<dbReference type="RefSeq" id="WP_066481220.1">
    <property type="nucleotide sequence ID" value="NZ_BCNT01000015.1"/>
</dbReference>